<keyword evidence="4" id="KW-1185">Reference proteome</keyword>
<accession>A0AAW1WNA2</accession>
<comment type="caution">
    <text evidence="3">The sequence shown here is derived from an EMBL/GenBank/DDBJ whole genome shotgun (WGS) entry which is preliminary data.</text>
</comment>
<evidence type="ECO:0000256" key="1">
    <source>
        <dbReference type="SAM" id="SignalP"/>
    </source>
</evidence>
<feature type="chain" id="PRO_5044718042" evidence="1">
    <location>
        <begin position="29"/>
        <end position="94"/>
    </location>
</feature>
<proteinExistence type="predicted"/>
<reference evidence="3 4" key="1">
    <citation type="journal article" date="2023" name="G3 (Bethesda)">
        <title>A chromosome-length genome assembly and annotation of blackberry (Rubus argutus, cv. 'Hillquist').</title>
        <authorList>
            <person name="Bruna T."/>
            <person name="Aryal R."/>
            <person name="Dudchenko O."/>
            <person name="Sargent D.J."/>
            <person name="Mead D."/>
            <person name="Buti M."/>
            <person name="Cavallini A."/>
            <person name="Hytonen T."/>
            <person name="Andres J."/>
            <person name="Pham M."/>
            <person name="Weisz D."/>
            <person name="Mascagni F."/>
            <person name="Usai G."/>
            <person name="Natali L."/>
            <person name="Bassil N."/>
            <person name="Fernandez G.E."/>
            <person name="Lomsadze A."/>
            <person name="Armour M."/>
            <person name="Olukolu B."/>
            <person name="Poorten T."/>
            <person name="Britton C."/>
            <person name="Davik J."/>
            <person name="Ashrafi H."/>
            <person name="Aiden E.L."/>
            <person name="Borodovsky M."/>
            <person name="Worthington M."/>
        </authorList>
    </citation>
    <scope>NUCLEOTIDE SEQUENCE [LARGE SCALE GENOMIC DNA]</scope>
    <source>
        <strain evidence="3">PI 553951</strain>
    </source>
</reference>
<dbReference type="AlphaFoldDB" id="A0AAW1WNA2"/>
<protein>
    <submittedName>
        <fullName evidence="3">Uncharacterized protein</fullName>
    </submittedName>
</protein>
<sequence length="94" mass="10367">MAGVLKLQRFIVPVLVLSFILLCVAIDARPMHEHGSKIHHHRHQIQHHKEVHSHRYSNHRKAVPSPGGVFGHGFADLLTLWGVKSSGPSPGAGH</sequence>
<gene>
    <name evidence="2" type="ORF">M0R45_033582</name>
    <name evidence="3" type="ORF">M0R45_033585</name>
</gene>
<organism evidence="3 4">
    <name type="scientific">Rubus argutus</name>
    <name type="common">Southern blackberry</name>
    <dbReference type="NCBI Taxonomy" id="59490"/>
    <lineage>
        <taxon>Eukaryota</taxon>
        <taxon>Viridiplantae</taxon>
        <taxon>Streptophyta</taxon>
        <taxon>Embryophyta</taxon>
        <taxon>Tracheophyta</taxon>
        <taxon>Spermatophyta</taxon>
        <taxon>Magnoliopsida</taxon>
        <taxon>eudicotyledons</taxon>
        <taxon>Gunneridae</taxon>
        <taxon>Pentapetalae</taxon>
        <taxon>rosids</taxon>
        <taxon>fabids</taxon>
        <taxon>Rosales</taxon>
        <taxon>Rosaceae</taxon>
        <taxon>Rosoideae</taxon>
        <taxon>Rosoideae incertae sedis</taxon>
        <taxon>Rubus</taxon>
    </lineage>
</organism>
<dbReference type="Proteomes" id="UP001457282">
    <property type="component" value="Unassembled WGS sequence"/>
</dbReference>
<evidence type="ECO:0000313" key="2">
    <source>
        <dbReference type="EMBL" id="KAK9925253.1"/>
    </source>
</evidence>
<feature type="signal peptide" evidence="1">
    <location>
        <begin position="1"/>
        <end position="28"/>
    </location>
</feature>
<name>A0AAW1WNA2_RUBAR</name>
<dbReference type="EMBL" id="JBEDUW010000006">
    <property type="protein sequence ID" value="KAK9925256.1"/>
    <property type="molecule type" value="Genomic_DNA"/>
</dbReference>
<evidence type="ECO:0000313" key="4">
    <source>
        <dbReference type="Proteomes" id="UP001457282"/>
    </source>
</evidence>
<evidence type="ECO:0000313" key="3">
    <source>
        <dbReference type="EMBL" id="KAK9925256.1"/>
    </source>
</evidence>
<dbReference type="EMBL" id="JBEDUW010000006">
    <property type="protein sequence ID" value="KAK9925253.1"/>
    <property type="molecule type" value="Genomic_DNA"/>
</dbReference>
<keyword evidence="1" id="KW-0732">Signal</keyword>